<gene>
    <name evidence="5" type="primary">csrA</name>
    <name evidence="7" type="ORF">ADN00_17115</name>
</gene>
<comment type="subunit">
    <text evidence="5">Homodimer; the beta-strands of each monomer intercalate to form a hydrophobic core, while the alpha-helices form wings that extend away from the core.</text>
</comment>
<dbReference type="GO" id="GO:0044781">
    <property type="term" value="P:bacterial-type flagellum organization"/>
    <property type="evidence" value="ECO:0007669"/>
    <property type="project" value="UniProtKB-KW"/>
</dbReference>
<dbReference type="GO" id="GO:0006109">
    <property type="term" value="P:regulation of carbohydrate metabolic process"/>
    <property type="evidence" value="ECO:0007669"/>
    <property type="project" value="InterPro"/>
</dbReference>
<proteinExistence type="inferred from homology"/>
<dbReference type="PATRIC" id="fig|1134406.4.peg.485"/>
<dbReference type="AlphaFoldDB" id="A0A0P6X8B0"/>
<organism evidence="7 8">
    <name type="scientific">Ornatilinea apprima</name>
    <dbReference type="NCBI Taxonomy" id="1134406"/>
    <lineage>
        <taxon>Bacteria</taxon>
        <taxon>Bacillati</taxon>
        <taxon>Chloroflexota</taxon>
        <taxon>Anaerolineae</taxon>
        <taxon>Anaerolineales</taxon>
        <taxon>Anaerolineaceae</taxon>
        <taxon>Ornatilinea</taxon>
    </lineage>
</organism>
<keyword evidence="2 5" id="KW-0678">Repressor</keyword>
<dbReference type="InterPro" id="IPR036107">
    <property type="entry name" value="CsrA_sf"/>
</dbReference>
<dbReference type="InterPro" id="IPR003751">
    <property type="entry name" value="CsrA"/>
</dbReference>
<dbReference type="GO" id="GO:0048027">
    <property type="term" value="F:mRNA 5'-UTR binding"/>
    <property type="evidence" value="ECO:0007669"/>
    <property type="project" value="UniProtKB-UniRule"/>
</dbReference>
<dbReference type="FunFam" id="2.60.40.4380:FF:000002">
    <property type="entry name" value="Translational regulator CsrA"/>
    <property type="match status" value="1"/>
</dbReference>
<dbReference type="STRING" id="1134406.ADN00_17115"/>
<keyword evidence="5" id="KW-1005">Bacterial flagellum biogenesis</keyword>
<accession>A0A0P6X8B0</accession>
<dbReference type="EMBL" id="LGCL01000041">
    <property type="protein sequence ID" value="KPL71412.1"/>
    <property type="molecule type" value="Genomic_DNA"/>
</dbReference>
<dbReference type="GO" id="GO:0045947">
    <property type="term" value="P:negative regulation of translational initiation"/>
    <property type="evidence" value="ECO:0007669"/>
    <property type="project" value="UniProtKB-UniRule"/>
</dbReference>
<dbReference type="PANTHER" id="PTHR34984:SF1">
    <property type="entry name" value="CARBON STORAGE REGULATOR"/>
    <property type="match status" value="1"/>
</dbReference>
<evidence type="ECO:0000313" key="7">
    <source>
        <dbReference type="EMBL" id="KPL71412.1"/>
    </source>
</evidence>
<protein>
    <recommendedName>
        <fullName evidence="5">Translational regulator CsrA</fullName>
    </recommendedName>
</protein>
<name>A0A0P6X8B0_9CHLR</name>
<dbReference type="NCBIfam" id="NF002469">
    <property type="entry name" value="PRK01712.1"/>
    <property type="match status" value="1"/>
</dbReference>
<evidence type="ECO:0000256" key="1">
    <source>
        <dbReference type="ARBA" id="ARBA00022490"/>
    </source>
</evidence>
<evidence type="ECO:0000256" key="4">
    <source>
        <dbReference type="ARBA" id="ARBA00022884"/>
    </source>
</evidence>
<sequence>MLVLTRRKDESLMIGDDIVVTILGIEGDKVKIGIAAPQEIPILREEVYQAVVAQNKIKERLEQGPEPEAFKELRRMLSEAEPPPDAKTEEQKSE</sequence>
<dbReference type="Pfam" id="PF02599">
    <property type="entry name" value="CsrA"/>
    <property type="match status" value="1"/>
</dbReference>
<dbReference type="GO" id="GO:0006402">
    <property type="term" value="P:mRNA catabolic process"/>
    <property type="evidence" value="ECO:0007669"/>
    <property type="project" value="InterPro"/>
</dbReference>
<keyword evidence="4 5" id="KW-0694">RNA-binding</keyword>
<comment type="caution">
    <text evidence="7">The sequence shown here is derived from an EMBL/GenBank/DDBJ whole genome shotgun (WGS) entry which is preliminary data.</text>
</comment>
<dbReference type="RefSeq" id="WP_075064268.1">
    <property type="nucleotide sequence ID" value="NZ_LGCL01000041.1"/>
</dbReference>
<dbReference type="PANTHER" id="PTHR34984">
    <property type="entry name" value="CARBON STORAGE REGULATOR"/>
    <property type="match status" value="1"/>
</dbReference>
<dbReference type="OrthoDB" id="9809061at2"/>
<feature type="region of interest" description="Disordered" evidence="6">
    <location>
        <begin position="62"/>
        <end position="94"/>
    </location>
</feature>
<dbReference type="SUPFAM" id="SSF117130">
    <property type="entry name" value="CsrA-like"/>
    <property type="match status" value="1"/>
</dbReference>
<comment type="similarity">
    <text evidence="5">Belongs to the CsrA/RsmA family.</text>
</comment>
<evidence type="ECO:0000256" key="5">
    <source>
        <dbReference type="HAMAP-Rule" id="MF_00167"/>
    </source>
</evidence>
<keyword evidence="3 5" id="KW-0810">Translation regulation</keyword>
<dbReference type="Proteomes" id="UP000050417">
    <property type="component" value="Unassembled WGS sequence"/>
</dbReference>
<keyword evidence="8" id="KW-1185">Reference proteome</keyword>
<dbReference type="GO" id="GO:0005829">
    <property type="term" value="C:cytosol"/>
    <property type="evidence" value="ECO:0007669"/>
    <property type="project" value="TreeGrafter"/>
</dbReference>
<evidence type="ECO:0000256" key="6">
    <source>
        <dbReference type="SAM" id="MobiDB-lite"/>
    </source>
</evidence>
<keyword evidence="1 5" id="KW-0963">Cytoplasm</keyword>
<dbReference type="GO" id="GO:1902208">
    <property type="term" value="P:regulation of bacterial-type flagellum assembly"/>
    <property type="evidence" value="ECO:0007669"/>
    <property type="project" value="UniProtKB-UniRule"/>
</dbReference>
<dbReference type="NCBIfam" id="TIGR00202">
    <property type="entry name" value="csrA"/>
    <property type="match status" value="1"/>
</dbReference>
<dbReference type="Gene3D" id="2.60.40.4380">
    <property type="entry name" value="Translational regulator CsrA"/>
    <property type="match status" value="1"/>
</dbReference>
<comment type="function">
    <text evidence="5">A translational regulator that binds mRNA to regulate translation initiation and/or mRNA stability. Usually binds in the 5'-UTR at or near the Shine-Dalgarno sequence preventing ribosome-binding, thus repressing translation. Its main target seems to be the major flagellin gene, while its function is anatagonized by FliW.</text>
</comment>
<evidence type="ECO:0000313" key="8">
    <source>
        <dbReference type="Proteomes" id="UP000050417"/>
    </source>
</evidence>
<dbReference type="HAMAP" id="MF_00167">
    <property type="entry name" value="CsrA"/>
    <property type="match status" value="1"/>
</dbReference>
<reference evidence="7 8" key="1">
    <citation type="submission" date="2015-07" db="EMBL/GenBank/DDBJ databases">
        <title>Genome sequence of Ornatilinea apprima DSM 23815.</title>
        <authorList>
            <person name="Hemp J."/>
            <person name="Ward L.M."/>
            <person name="Pace L.A."/>
            <person name="Fischer W.W."/>
        </authorList>
    </citation>
    <scope>NUCLEOTIDE SEQUENCE [LARGE SCALE GENOMIC DNA]</scope>
    <source>
        <strain evidence="7 8">P3M-1</strain>
    </source>
</reference>
<evidence type="ECO:0000256" key="3">
    <source>
        <dbReference type="ARBA" id="ARBA00022845"/>
    </source>
</evidence>
<evidence type="ECO:0000256" key="2">
    <source>
        <dbReference type="ARBA" id="ARBA00022491"/>
    </source>
</evidence>
<comment type="subcellular location">
    <subcellularLocation>
        <location evidence="5">Cytoplasm</location>
    </subcellularLocation>
</comment>